<keyword evidence="1" id="KW-0732">Signal</keyword>
<feature type="signal peptide" evidence="1">
    <location>
        <begin position="1"/>
        <end position="25"/>
    </location>
</feature>
<evidence type="ECO:0000313" key="3">
    <source>
        <dbReference type="EMBL" id="CAA9230108.1"/>
    </source>
</evidence>
<sequence>MKKSLFKTLLTLSAFAMTSAMSLQAEPIYVLTSGNRLLTVDSATPGTVTKNVQITGLQSGETLHGMDFRPATGQLYALGSTARIYLIDENTGVATVSSTLTADAADMTAPFAGLDGTRFGVDFNPVPDRLRVVSDTDQSLRINVMTGATTTDGNLAYAASGDPNSGANPNVVGSAYRNAFSGALVTELYGIDSNVDVLVTQDPPNAGTLTTDGPLGVDTSDAVGFDISGLTAQAYASLTTGGTTNLYTINLDSGAATSVGAIGGAASLGTDTVVDIAALVNPGARLRNMSTRGRVDSGENILIAGIINRGGGPAGVAARYVIRAVGPGMSGQGVGTPLADPVLTLHDKDRNVIASNDDFSSSPDAAAITAAGLAPTDGKESAILVTLPANSNYTAQVTSKDGTPGVALVEVYELP</sequence>
<reference evidence="3" key="1">
    <citation type="submission" date="2020-02" db="EMBL/GenBank/DDBJ databases">
        <authorList>
            <person name="Meier V. D."/>
        </authorList>
    </citation>
    <scope>NUCLEOTIDE SEQUENCE</scope>
    <source>
        <strain evidence="3">AVDCRST_MAG42</strain>
    </source>
</reference>
<organism evidence="3">
    <name type="scientific">uncultured Chthoniobacterales bacterium</name>
    <dbReference type="NCBI Taxonomy" id="1836801"/>
    <lineage>
        <taxon>Bacteria</taxon>
        <taxon>Pseudomonadati</taxon>
        <taxon>Verrucomicrobiota</taxon>
        <taxon>Spartobacteria</taxon>
        <taxon>Chthoniobacterales</taxon>
        <taxon>environmental samples</taxon>
    </lineage>
</organism>
<gene>
    <name evidence="3" type="ORF">AVDCRST_MAG42-1081</name>
</gene>
<dbReference type="Pfam" id="PF14339">
    <property type="entry name" value="DUF4394"/>
    <property type="match status" value="1"/>
</dbReference>
<evidence type="ECO:0000259" key="2">
    <source>
        <dbReference type="Pfam" id="PF14339"/>
    </source>
</evidence>
<dbReference type="EMBL" id="CADCTA010000051">
    <property type="protein sequence ID" value="CAA9230108.1"/>
    <property type="molecule type" value="Genomic_DNA"/>
</dbReference>
<dbReference type="AlphaFoldDB" id="A0A6J4HQP4"/>
<evidence type="ECO:0000256" key="1">
    <source>
        <dbReference type="SAM" id="SignalP"/>
    </source>
</evidence>
<protein>
    <recommendedName>
        <fullName evidence="2">DUF4394 domain-containing protein</fullName>
    </recommendedName>
</protein>
<dbReference type="InterPro" id="IPR025507">
    <property type="entry name" value="DUF4394"/>
</dbReference>
<dbReference type="SUPFAM" id="SSF63825">
    <property type="entry name" value="YWTD domain"/>
    <property type="match status" value="1"/>
</dbReference>
<proteinExistence type="predicted"/>
<name>A0A6J4HQP4_9BACT</name>
<feature type="chain" id="PRO_5026763188" description="DUF4394 domain-containing protein" evidence="1">
    <location>
        <begin position="26"/>
        <end position="415"/>
    </location>
</feature>
<feature type="domain" description="DUF4394" evidence="2">
    <location>
        <begin position="36"/>
        <end position="266"/>
    </location>
</feature>
<accession>A0A6J4HQP4</accession>